<organism evidence="2 3">
    <name type="scientific">Colletotrichum kahawae</name>
    <name type="common">Coffee berry disease fungus</name>
    <dbReference type="NCBI Taxonomy" id="34407"/>
    <lineage>
        <taxon>Eukaryota</taxon>
        <taxon>Fungi</taxon>
        <taxon>Dikarya</taxon>
        <taxon>Ascomycota</taxon>
        <taxon>Pezizomycotina</taxon>
        <taxon>Sordariomycetes</taxon>
        <taxon>Hypocreomycetidae</taxon>
        <taxon>Glomerellales</taxon>
        <taxon>Glomerellaceae</taxon>
        <taxon>Colletotrichum</taxon>
        <taxon>Colletotrichum gloeosporioides species complex</taxon>
    </lineage>
</organism>
<dbReference type="AlphaFoldDB" id="A0AAD9XWW9"/>
<protein>
    <submittedName>
        <fullName evidence="2">Kinesin light chain</fullName>
    </submittedName>
</protein>
<comment type="caution">
    <text evidence="2">The sequence shown here is derived from an EMBL/GenBank/DDBJ whole genome shotgun (WGS) entry which is preliminary data.</text>
</comment>
<proteinExistence type="predicted"/>
<feature type="region of interest" description="Disordered" evidence="1">
    <location>
        <begin position="1"/>
        <end position="21"/>
    </location>
</feature>
<reference evidence="2" key="1">
    <citation type="submission" date="2023-02" db="EMBL/GenBank/DDBJ databases">
        <title>Colletotrichum kahawae CIFC_Que2 genome sequencing and assembly.</title>
        <authorList>
            <person name="Baroncelli R."/>
        </authorList>
    </citation>
    <scope>NUCLEOTIDE SEQUENCE</scope>
    <source>
        <strain evidence="2">CIFC_Que2</strain>
    </source>
</reference>
<evidence type="ECO:0000256" key="1">
    <source>
        <dbReference type="SAM" id="MobiDB-lite"/>
    </source>
</evidence>
<keyword evidence="3" id="KW-1185">Reference proteome</keyword>
<sequence length="42" mass="4723">MQDCVRLRGKKLGPSHPHTQSSVTTLLSWQAECRVVEVDSSR</sequence>
<dbReference type="Proteomes" id="UP001281614">
    <property type="component" value="Unassembled WGS sequence"/>
</dbReference>
<evidence type="ECO:0000313" key="3">
    <source>
        <dbReference type="Proteomes" id="UP001281614"/>
    </source>
</evidence>
<name>A0AAD9XWW9_COLKA</name>
<evidence type="ECO:0000313" key="2">
    <source>
        <dbReference type="EMBL" id="KAK2728981.1"/>
    </source>
</evidence>
<accession>A0AAD9XWW9</accession>
<gene>
    <name evidence="2" type="ORF">CKAH01_19179</name>
</gene>
<dbReference type="EMBL" id="VYYT01000856">
    <property type="protein sequence ID" value="KAK2728981.1"/>
    <property type="molecule type" value="Genomic_DNA"/>
</dbReference>